<sequence length="39" mass="4547">MSMSHIKLLVNLGIQILSEFPCSFSSSIYKDTSIWFYIF</sequence>
<organism evidence="1">
    <name type="scientific">Rhizophora mucronata</name>
    <name type="common">Asiatic mangrove</name>
    <dbReference type="NCBI Taxonomy" id="61149"/>
    <lineage>
        <taxon>Eukaryota</taxon>
        <taxon>Viridiplantae</taxon>
        <taxon>Streptophyta</taxon>
        <taxon>Embryophyta</taxon>
        <taxon>Tracheophyta</taxon>
        <taxon>Spermatophyta</taxon>
        <taxon>Magnoliopsida</taxon>
        <taxon>eudicotyledons</taxon>
        <taxon>Gunneridae</taxon>
        <taxon>Pentapetalae</taxon>
        <taxon>rosids</taxon>
        <taxon>fabids</taxon>
        <taxon>Malpighiales</taxon>
        <taxon>Rhizophoraceae</taxon>
        <taxon>Rhizophora</taxon>
    </lineage>
</organism>
<evidence type="ECO:0000313" key="1">
    <source>
        <dbReference type="EMBL" id="MBX70765.1"/>
    </source>
</evidence>
<proteinExistence type="predicted"/>
<accession>A0A2P2QUX5</accession>
<reference evidence="1" key="1">
    <citation type="submission" date="2018-02" db="EMBL/GenBank/DDBJ databases">
        <title>Rhizophora mucronata_Transcriptome.</title>
        <authorList>
            <person name="Meera S.P."/>
            <person name="Sreeshan A."/>
            <person name="Augustine A."/>
        </authorList>
    </citation>
    <scope>NUCLEOTIDE SEQUENCE</scope>
    <source>
        <tissue evidence="1">Leaf</tissue>
    </source>
</reference>
<dbReference type="EMBL" id="GGEC01090281">
    <property type="protein sequence ID" value="MBX70765.1"/>
    <property type="molecule type" value="Transcribed_RNA"/>
</dbReference>
<name>A0A2P2QUX5_RHIMU</name>
<dbReference type="AlphaFoldDB" id="A0A2P2QUX5"/>
<protein>
    <submittedName>
        <fullName evidence="1">Uncharacterized protein</fullName>
    </submittedName>
</protein>